<feature type="domain" description="Nudix hydrolase" evidence="12">
    <location>
        <begin position="137"/>
        <end position="268"/>
    </location>
</feature>
<comment type="cofactor">
    <cofactor evidence="1">
        <name>Mn(2+)</name>
        <dbReference type="ChEBI" id="CHEBI:29035"/>
    </cofactor>
</comment>
<organism evidence="13 14">
    <name type="scientific">Brachionus calyciflorus</name>
    <dbReference type="NCBI Taxonomy" id="104777"/>
    <lineage>
        <taxon>Eukaryota</taxon>
        <taxon>Metazoa</taxon>
        <taxon>Spiralia</taxon>
        <taxon>Gnathifera</taxon>
        <taxon>Rotifera</taxon>
        <taxon>Eurotatoria</taxon>
        <taxon>Monogononta</taxon>
        <taxon>Pseudotrocha</taxon>
        <taxon>Ploima</taxon>
        <taxon>Brachionidae</taxon>
        <taxon>Brachionus</taxon>
    </lineage>
</organism>
<dbReference type="Gene3D" id="3.90.79.10">
    <property type="entry name" value="Nucleoside Triphosphate Pyrophosphohydrolase"/>
    <property type="match status" value="1"/>
</dbReference>
<keyword evidence="8" id="KW-0464">Manganese</keyword>
<evidence type="ECO:0000256" key="3">
    <source>
        <dbReference type="ARBA" id="ARBA00005279"/>
    </source>
</evidence>
<dbReference type="Pfam" id="PF05026">
    <property type="entry name" value="DCP2"/>
    <property type="match status" value="1"/>
</dbReference>
<dbReference type="PANTHER" id="PTHR23114:SF17">
    <property type="entry name" value="M7GPPPN-MRNA HYDROLASE"/>
    <property type="match status" value="1"/>
</dbReference>
<dbReference type="Proteomes" id="UP000663879">
    <property type="component" value="Unassembled WGS sequence"/>
</dbReference>
<evidence type="ECO:0000256" key="11">
    <source>
        <dbReference type="SAM" id="MobiDB-lite"/>
    </source>
</evidence>
<feature type="compositionally biased region" description="Low complexity" evidence="11">
    <location>
        <begin position="322"/>
        <end position="340"/>
    </location>
</feature>
<dbReference type="AlphaFoldDB" id="A0A813RFP8"/>
<sequence>MEDKSTGYIIPESILSDLCSRFIVNVPEEERNDLIRIFFQIEIAHWFYLDFYCESDFSSSSGSSSSSSPSSSSSSSSDDNDEDYETNLVRQKPYPIQQLKPCSIRTFAENIFRHCPFLVQHSSQLDEILSKWRTFKHAVPTNGAIILDESMKYVLLVQGFWAKASWGFPKGKVFEEETEAKCAIREVLEETGYDISKKLVDDEYLQININDQTIRLYIITDVSKSIKFEPKTRREIKEVRWFPIDELPIHRKDIRSKHKLGFSPNSFFMVIPFVKSLKKWISVKKGQMSGELVNGKIVNKSLNLQNTRPDKSTIKHRRHNSHNTNNNNNNNNYYNNYTSNHHHSYSSNNFSSLNTGKYKIISKSNESISSLNNNNNVNSTKKTNAFLKHFTQSSPSPSSDSIKQQQALQIQKLQQNELTDLLSLKEAALKNKQQSKPFINNNNNNNNSYKPKYNSVQKQRMSPMKQSASYNFGFNMTNSNNRSTITFNNVNKVKKQLEFNGPECWINFKFDYDQIVQNLPSVFDL</sequence>
<protein>
    <recommendedName>
        <fullName evidence="10">mRNA-decapping enzyme 2</fullName>
    </recommendedName>
</protein>
<keyword evidence="14" id="KW-1185">Reference proteome</keyword>
<dbReference type="InterPro" id="IPR036189">
    <property type="entry name" value="DCP2_BoxA_sf"/>
</dbReference>
<dbReference type="GO" id="GO:0000932">
    <property type="term" value="C:P-body"/>
    <property type="evidence" value="ECO:0007669"/>
    <property type="project" value="TreeGrafter"/>
</dbReference>
<comment type="subcellular location">
    <subcellularLocation>
        <location evidence="2">Cytoplasm</location>
    </subcellularLocation>
</comment>
<keyword evidence="4" id="KW-0963">Cytoplasm</keyword>
<dbReference type="GO" id="GO:0000290">
    <property type="term" value="P:deadenylation-dependent decapping of nuclear-transcribed mRNA"/>
    <property type="evidence" value="ECO:0007669"/>
    <property type="project" value="InterPro"/>
</dbReference>
<dbReference type="GO" id="GO:0140933">
    <property type="term" value="F:5'-(N(7)-methylguanosine 5'-triphospho)-[mRNA] hydrolase activity"/>
    <property type="evidence" value="ECO:0007669"/>
    <property type="project" value="UniProtKB-EC"/>
</dbReference>
<dbReference type="PROSITE" id="PS51462">
    <property type="entry name" value="NUDIX"/>
    <property type="match status" value="1"/>
</dbReference>
<feature type="compositionally biased region" description="Low complexity" evidence="11">
    <location>
        <begin position="60"/>
        <end position="77"/>
    </location>
</feature>
<evidence type="ECO:0000256" key="10">
    <source>
        <dbReference type="ARBA" id="ARBA00078183"/>
    </source>
</evidence>
<dbReference type="SMART" id="SM01125">
    <property type="entry name" value="DCP2"/>
    <property type="match status" value="1"/>
</dbReference>
<dbReference type="EMBL" id="CAJNOC010000589">
    <property type="protein sequence ID" value="CAF0780309.1"/>
    <property type="molecule type" value="Genomic_DNA"/>
</dbReference>
<evidence type="ECO:0000313" key="14">
    <source>
        <dbReference type="Proteomes" id="UP000663879"/>
    </source>
</evidence>
<dbReference type="SUPFAM" id="SSF140586">
    <property type="entry name" value="Dcp2 domain-like"/>
    <property type="match status" value="2"/>
</dbReference>
<dbReference type="GO" id="GO:0030145">
    <property type="term" value="F:manganese ion binding"/>
    <property type="evidence" value="ECO:0007669"/>
    <property type="project" value="InterPro"/>
</dbReference>
<dbReference type="PANTHER" id="PTHR23114">
    <property type="entry name" value="M7GPPPN-MRNA HYDROLASE"/>
    <property type="match status" value="1"/>
</dbReference>
<dbReference type="InterPro" id="IPR000086">
    <property type="entry name" value="NUDIX_hydrolase_dom"/>
</dbReference>
<dbReference type="GO" id="GO:0003723">
    <property type="term" value="F:RNA binding"/>
    <property type="evidence" value="ECO:0007669"/>
    <property type="project" value="UniProtKB-KW"/>
</dbReference>
<keyword evidence="7" id="KW-0694">RNA-binding</keyword>
<dbReference type="Gene3D" id="1.10.10.1050">
    <property type="entry name" value="Dcp2, box A domain"/>
    <property type="match status" value="2"/>
</dbReference>
<evidence type="ECO:0000256" key="6">
    <source>
        <dbReference type="ARBA" id="ARBA00022801"/>
    </source>
</evidence>
<dbReference type="PROSITE" id="PS00893">
    <property type="entry name" value="NUDIX_BOX"/>
    <property type="match status" value="1"/>
</dbReference>
<evidence type="ECO:0000256" key="5">
    <source>
        <dbReference type="ARBA" id="ARBA00022723"/>
    </source>
</evidence>
<comment type="similarity">
    <text evidence="3">Belongs to the Nudix hydrolase family. DCP2 subfamily.</text>
</comment>
<evidence type="ECO:0000256" key="4">
    <source>
        <dbReference type="ARBA" id="ARBA00022490"/>
    </source>
</evidence>
<evidence type="ECO:0000256" key="9">
    <source>
        <dbReference type="ARBA" id="ARBA00047661"/>
    </source>
</evidence>
<feature type="region of interest" description="Disordered" evidence="11">
    <location>
        <begin position="60"/>
        <end position="84"/>
    </location>
</feature>
<evidence type="ECO:0000259" key="12">
    <source>
        <dbReference type="PROSITE" id="PS51462"/>
    </source>
</evidence>
<evidence type="ECO:0000256" key="2">
    <source>
        <dbReference type="ARBA" id="ARBA00004496"/>
    </source>
</evidence>
<evidence type="ECO:0000313" key="13">
    <source>
        <dbReference type="EMBL" id="CAF0780309.1"/>
    </source>
</evidence>
<dbReference type="GO" id="GO:0000184">
    <property type="term" value="P:nuclear-transcribed mRNA catabolic process, nonsense-mediated decay"/>
    <property type="evidence" value="ECO:0007669"/>
    <property type="project" value="InterPro"/>
</dbReference>
<evidence type="ECO:0000256" key="1">
    <source>
        <dbReference type="ARBA" id="ARBA00001936"/>
    </source>
</evidence>
<dbReference type="InterPro" id="IPR007722">
    <property type="entry name" value="DCP2_BoxA"/>
</dbReference>
<feature type="region of interest" description="Disordered" evidence="11">
    <location>
        <begin position="302"/>
        <end position="340"/>
    </location>
</feature>
<dbReference type="CDD" id="cd03672">
    <property type="entry name" value="NUDIX_Dcp2p_Nudt20"/>
    <property type="match status" value="1"/>
</dbReference>
<name>A0A813RFP8_9BILA</name>
<accession>A0A813RFP8</accession>
<dbReference type="Pfam" id="PF00293">
    <property type="entry name" value="NUDIX"/>
    <property type="match status" value="1"/>
</dbReference>
<reference evidence="13" key="1">
    <citation type="submission" date="2021-02" db="EMBL/GenBank/DDBJ databases">
        <authorList>
            <person name="Nowell W R."/>
        </authorList>
    </citation>
    <scope>NUCLEOTIDE SEQUENCE</scope>
    <source>
        <strain evidence="13">Ploen Becks lab</strain>
    </source>
</reference>
<evidence type="ECO:0000256" key="8">
    <source>
        <dbReference type="ARBA" id="ARBA00023211"/>
    </source>
</evidence>
<dbReference type="InterPro" id="IPR020084">
    <property type="entry name" value="NUDIX_hydrolase_CS"/>
</dbReference>
<proteinExistence type="inferred from homology"/>
<keyword evidence="5" id="KW-0479">Metal-binding</keyword>
<dbReference type="InterPro" id="IPR044099">
    <property type="entry name" value="Dcp2_NUDIX"/>
</dbReference>
<evidence type="ECO:0000256" key="7">
    <source>
        <dbReference type="ARBA" id="ARBA00022884"/>
    </source>
</evidence>
<dbReference type="InterPro" id="IPR015797">
    <property type="entry name" value="NUDIX_hydrolase-like_dom_sf"/>
</dbReference>
<gene>
    <name evidence="13" type="ORF">OXX778_LOCUS5424</name>
</gene>
<keyword evidence="6" id="KW-0378">Hydrolase</keyword>
<dbReference type="FunFam" id="3.90.79.10:FF:000003">
    <property type="entry name" value="M7GpppN-mRNA hydrolase isoform 2"/>
    <property type="match status" value="1"/>
</dbReference>
<comment type="caution">
    <text evidence="13">The sequence shown here is derived from an EMBL/GenBank/DDBJ whole genome shotgun (WGS) entry which is preliminary data.</text>
</comment>
<dbReference type="OrthoDB" id="18996at2759"/>
<dbReference type="SUPFAM" id="SSF55811">
    <property type="entry name" value="Nudix"/>
    <property type="match status" value="1"/>
</dbReference>
<comment type="catalytic activity">
    <reaction evidence="9">
        <text>a 5'-end (N(7)-methyl 5'-triphosphoguanosine)-ribonucleoside in mRNA + H2O = N(7)-methyl-GDP + a 5'-end phospho-ribonucleoside in mRNA + 2 H(+)</text>
        <dbReference type="Rhea" id="RHEA:67484"/>
        <dbReference type="Rhea" id="RHEA-COMP:15692"/>
        <dbReference type="Rhea" id="RHEA-COMP:17167"/>
        <dbReference type="ChEBI" id="CHEBI:15377"/>
        <dbReference type="ChEBI" id="CHEBI:15378"/>
        <dbReference type="ChEBI" id="CHEBI:63714"/>
        <dbReference type="ChEBI" id="CHEBI:138282"/>
        <dbReference type="ChEBI" id="CHEBI:156461"/>
        <dbReference type="EC" id="3.6.1.62"/>
    </reaction>
    <physiologicalReaction direction="left-to-right" evidence="9">
        <dbReference type="Rhea" id="RHEA:67485"/>
    </physiologicalReaction>
</comment>